<dbReference type="Gene3D" id="3.10.450.50">
    <property type="match status" value="1"/>
</dbReference>
<name>A0A6P8B0R6_PYRGI</name>
<protein>
    <recommendedName>
        <fullName evidence="4">SnoaL-like domain-containing protein</fullName>
    </recommendedName>
</protein>
<dbReference type="Proteomes" id="UP000515153">
    <property type="component" value="Unplaced"/>
</dbReference>
<dbReference type="InterPro" id="IPR032710">
    <property type="entry name" value="NTF2-like_dom_sf"/>
</dbReference>
<feature type="chain" id="PRO_5027833266" description="SnoaL-like domain-containing protein" evidence="1">
    <location>
        <begin position="17"/>
        <end position="148"/>
    </location>
</feature>
<reference evidence="3" key="1">
    <citation type="journal article" date="2019" name="Mol. Biol. Evol.">
        <title>Blast fungal genomes show frequent chromosomal changes, gene gains and losses, and effector gene turnover.</title>
        <authorList>
            <person name="Gomez Luciano L.B."/>
            <person name="Jason Tsai I."/>
            <person name="Chuma I."/>
            <person name="Tosa Y."/>
            <person name="Chen Y.H."/>
            <person name="Li J.Y."/>
            <person name="Li M.Y."/>
            <person name="Jade Lu M.Y."/>
            <person name="Nakayashiki H."/>
            <person name="Li W.H."/>
        </authorList>
    </citation>
    <scope>NUCLEOTIDE SEQUENCE</scope>
    <source>
        <strain evidence="3">NI907</strain>
    </source>
</reference>
<organism evidence="2 3">
    <name type="scientific">Pyricularia grisea</name>
    <name type="common">Crabgrass-specific blast fungus</name>
    <name type="synonym">Magnaporthe grisea</name>
    <dbReference type="NCBI Taxonomy" id="148305"/>
    <lineage>
        <taxon>Eukaryota</taxon>
        <taxon>Fungi</taxon>
        <taxon>Dikarya</taxon>
        <taxon>Ascomycota</taxon>
        <taxon>Pezizomycotina</taxon>
        <taxon>Sordariomycetes</taxon>
        <taxon>Sordariomycetidae</taxon>
        <taxon>Magnaporthales</taxon>
        <taxon>Pyriculariaceae</taxon>
        <taxon>Pyricularia</taxon>
    </lineage>
</organism>
<dbReference type="SUPFAM" id="SSF54427">
    <property type="entry name" value="NTF2-like"/>
    <property type="match status" value="1"/>
</dbReference>
<evidence type="ECO:0000313" key="2">
    <source>
        <dbReference type="Proteomes" id="UP000515153"/>
    </source>
</evidence>
<proteinExistence type="predicted"/>
<evidence type="ECO:0008006" key="4">
    <source>
        <dbReference type="Google" id="ProtNLM"/>
    </source>
</evidence>
<reference evidence="3" key="3">
    <citation type="submission" date="2025-08" db="UniProtKB">
        <authorList>
            <consortium name="RefSeq"/>
        </authorList>
    </citation>
    <scope>IDENTIFICATION</scope>
    <source>
        <strain evidence="3">NI907</strain>
    </source>
</reference>
<keyword evidence="1" id="KW-0732">Signal</keyword>
<dbReference type="RefSeq" id="XP_030980629.1">
    <property type="nucleotide sequence ID" value="XM_031127234.1"/>
</dbReference>
<keyword evidence="2" id="KW-1185">Reference proteome</keyword>
<dbReference type="AlphaFoldDB" id="A0A6P8B0R6"/>
<sequence>MKFQVLLAALAATTMAQPTSCPKKTKFCVETNPAPSVQEMSARFADFGHAFLVEKDVEKAFSHMVANYINHNPQAQNGSQWAIDQLKPMWSGTNITVLRIEFIYPQGWLNYISSAYGTIVDRYRFEGGCIVEHWDAGEKLPDNCTTSA</sequence>
<evidence type="ECO:0000256" key="1">
    <source>
        <dbReference type="SAM" id="SignalP"/>
    </source>
</evidence>
<accession>A0A6P8B0R6</accession>
<dbReference type="GeneID" id="41962143"/>
<reference evidence="3" key="2">
    <citation type="submission" date="2019-10" db="EMBL/GenBank/DDBJ databases">
        <authorList>
            <consortium name="NCBI Genome Project"/>
        </authorList>
    </citation>
    <scope>NUCLEOTIDE SEQUENCE</scope>
    <source>
        <strain evidence="3">NI907</strain>
    </source>
</reference>
<gene>
    <name evidence="3" type="ORF">PgNI_07219</name>
</gene>
<feature type="signal peptide" evidence="1">
    <location>
        <begin position="1"/>
        <end position="16"/>
    </location>
</feature>
<dbReference type="KEGG" id="pgri:PgNI_07219"/>
<evidence type="ECO:0000313" key="3">
    <source>
        <dbReference type="RefSeq" id="XP_030980629.1"/>
    </source>
</evidence>